<dbReference type="FunCoup" id="A0A6P8HF79">
    <property type="interactions" value="60"/>
</dbReference>
<dbReference type="OrthoDB" id="423343at2759"/>
<protein>
    <submittedName>
        <fullName evidence="4">MORN repeat-containing protein 1-like</fullName>
    </submittedName>
</protein>
<keyword evidence="3" id="KW-1185">Reference proteome</keyword>
<sequence>MATVLNTTTSKGAGNYVGETRKQLRDGFGVYNYPNKFFRYEGEWSKGKKHGHGKLLMADGSFYEGQFQDGEIQGHGFRRWASSKNEYTGQFVRGEMMGHGIMKCGNGSRYEGEWMNNQKEGKGKLYGKDGSVYEGSFHSNKKHGQGNHTYSNGEVYEGDWVNDLRQGHGVMKYEDGTIYAGQWWGGEAHGEGSIIHASGLSFEGLWTGGRPAAEAVAIRVVGKPQQDVMQGRPFGFEVECVSLDGERVPEDGRLLQVTGWTRIYGKKSSAKSSDADERLPTPFGFDVEPYYLTESLGDMSADNMLYGGLNAPSSVMSTRPLQTTSPSESTLDVQIPLDNGSDNGDKEGSATESHHDLLNRQTVGSQASTTINTSIDKGIGDIEQPLPSPPSTVRTTQGRAIFENLYLPALPTGTKSFTSLHEVEIRPEQSTRRASLMKWKKGGSVINPNLLSNTPMISEGGSKKKKEALADIVEKSDPKFKKSKEIKRDEKSADDKLCKPGDYVIVVQDVTIPKFLDSRLQPAFIHIRLTPKKRDKSKIDVRRNWIERQENLRQEKERSDGNPA</sequence>
<name>A0A6P8HF79_ACTTE</name>
<keyword evidence="1" id="KW-0677">Repeat</keyword>
<feature type="compositionally biased region" description="Polar residues" evidence="2">
    <location>
        <begin position="316"/>
        <end position="332"/>
    </location>
</feature>
<dbReference type="GO" id="GO:0005829">
    <property type="term" value="C:cytosol"/>
    <property type="evidence" value="ECO:0007669"/>
    <property type="project" value="TreeGrafter"/>
</dbReference>
<feature type="compositionally biased region" description="Basic and acidic residues" evidence="2">
    <location>
        <begin position="343"/>
        <end position="358"/>
    </location>
</feature>
<dbReference type="AlphaFoldDB" id="A0A6P8HF79"/>
<organism evidence="3 4">
    <name type="scientific">Actinia tenebrosa</name>
    <name type="common">Australian red waratah sea anemone</name>
    <dbReference type="NCBI Taxonomy" id="6105"/>
    <lineage>
        <taxon>Eukaryota</taxon>
        <taxon>Metazoa</taxon>
        <taxon>Cnidaria</taxon>
        <taxon>Anthozoa</taxon>
        <taxon>Hexacorallia</taxon>
        <taxon>Actiniaria</taxon>
        <taxon>Actiniidae</taxon>
        <taxon>Actinia</taxon>
    </lineage>
</organism>
<reference evidence="4" key="1">
    <citation type="submission" date="2025-08" db="UniProtKB">
        <authorList>
            <consortium name="RefSeq"/>
        </authorList>
    </citation>
    <scope>IDENTIFICATION</scope>
    <source>
        <tissue evidence="4">Tentacle</tissue>
    </source>
</reference>
<evidence type="ECO:0000313" key="4">
    <source>
        <dbReference type="RefSeq" id="XP_031554406.1"/>
    </source>
</evidence>
<dbReference type="InterPro" id="IPR003409">
    <property type="entry name" value="MORN"/>
</dbReference>
<dbReference type="PANTHER" id="PTHR43215">
    <property type="entry name" value="RADIAL SPOKE HEAD 1 HOMOLOG"/>
    <property type="match status" value="1"/>
</dbReference>
<dbReference type="Pfam" id="PF02493">
    <property type="entry name" value="MORN"/>
    <property type="match status" value="8"/>
</dbReference>
<gene>
    <name evidence="4" type="primary">LOC116291377</name>
</gene>
<dbReference type="InParanoid" id="A0A6P8HF79"/>
<feature type="region of interest" description="Disordered" evidence="2">
    <location>
        <begin position="316"/>
        <end position="368"/>
    </location>
</feature>
<dbReference type="SUPFAM" id="SSF82185">
    <property type="entry name" value="Histone H3 K4-specific methyltransferase SET7/9 N-terminal domain"/>
    <property type="match status" value="2"/>
</dbReference>
<evidence type="ECO:0000256" key="1">
    <source>
        <dbReference type="ARBA" id="ARBA00022737"/>
    </source>
</evidence>
<dbReference type="Gene3D" id="2.20.110.10">
    <property type="entry name" value="Histone H3 K4-specific methyltransferase SET7/9 N-terminal domain"/>
    <property type="match status" value="3"/>
</dbReference>
<dbReference type="GeneID" id="116291377"/>
<dbReference type="SMART" id="SM00698">
    <property type="entry name" value="MORN"/>
    <property type="match status" value="8"/>
</dbReference>
<evidence type="ECO:0000313" key="3">
    <source>
        <dbReference type="Proteomes" id="UP000515163"/>
    </source>
</evidence>
<feature type="compositionally biased region" description="Polar residues" evidence="2">
    <location>
        <begin position="359"/>
        <end position="368"/>
    </location>
</feature>
<dbReference type="PANTHER" id="PTHR43215:SF14">
    <property type="entry name" value="RADIAL SPOKE HEAD 1 HOMOLOG"/>
    <property type="match status" value="1"/>
</dbReference>
<accession>A0A6P8HF79</accession>
<evidence type="ECO:0000256" key="2">
    <source>
        <dbReference type="SAM" id="MobiDB-lite"/>
    </source>
</evidence>
<dbReference type="Proteomes" id="UP000515163">
    <property type="component" value="Unplaced"/>
</dbReference>
<dbReference type="KEGG" id="aten:116291377"/>
<dbReference type="RefSeq" id="XP_031554406.1">
    <property type="nucleotide sequence ID" value="XM_031698546.1"/>
</dbReference>
<proteinExistence type="predicted"/>